<gene>
    <name evidence="2" type="ORF">niasHT_008839</name>
</gene>
<dbReference type="AlphaFoldDB" id="A0ABD2M826"/>
<evidence type="ECO:0000256" key="1">
    <source>
        <dbReference type="SAM" id="MobiDB-lite"/>
    </source>
</evidence>
<sequence length="228" mass="25503">MNTKSYLKPLPSACFPSPSSVSSSHLPHLSRTIHLPLLPVTSEETNINIIFVQQQNVCIPPPHLPALLPFFLFPSFCPPPIVFQRSADHRRRKRGQGQHNEDDDCLPRKSIFNPQQKFKWTFPVSARPRSPSPPGRWKVKAYLFKSLTPSSPPVPRLRPVGRRTGKVYQFKSIIKIQVDFSPSPLLPRTPPPARGSDAGGCKVSAAFAAPLTACIKHAHIRPQLLLHR</sequence>
<name>A0ABD2M826_9BILA</name>
<evidence type="ECO:0000313" key="2">
    <source>
        <dbReference type="EMBL" id="KAL3123581.1"/>
    </source>
</evidence>
<dbReference type="Proteomes" id="UP001620626">
    <property type="component" value="Unassembled WGS sequence"/>
</dbReference>
<comment type="caution">
    <text evidence="2">The sequence shown here is derived from an EMBL/GenBank/DDBJ whole genome shotgun (WGS) entry which is preliminary data.</text>
</comment>
<organism evidence="2 3">
    <name type="scientific">Heterodera trifolii</name>
    <dbReference type="NCBI Taxonomy" id="157864"/>
    <lineage>
        <taxon>Eukaryota</taxon>
        <taxon>Metazoa</taxon>
        <taxon>Ecdysozoa</taxon>
        <taxon>Nematoda</taxon>
        <taxon>Chromadorea</taxon>
        <taxon>Rhabditida</taxon>
        <taxon>Tylenchina</taxon>
        <taxon>Tylenchomorpha</taxon>
        <taxon>Tylenchoidea</taxon>
        <taxon>Heteroderidae</taxon>
        <taxon>Heteroderinae</taxon>
        <taxon>Heterodera</taxon>
    </lineage>
</organism>
<dbReference type="EMBL" id="JBICBT010000097">
    <property type="protein sequence ID" value="KAL3123581.1"/>
    <property type="molecule type" value="Genomic_DNA"/>
</dbReference>
<evidence type="ECO:0000313" key="3">
    <source>
        <dbReference type="Proteomes" id="UP001620626"/>
    </source>
</evidence>
<reference evidence="2 3" key="1">
    <citation type="submission" date="2024-10" db="EMBL/GenBank/DDBJ databases">
        <authorList>
            <person name="Kim D."/>
        </authorList>
    </citation>
    <scope>NUCLEOTIDE SEQUENCE [LARGE SCALE GENOMIC DNA]</scope>
    <source>
        <strain evidence="2">BH-2024</strain>
    </source>
</reference>
<feature type="region of interest" description="Disordered" evidence="1">
    <location>
        <begin position="88"/>
        <end position="109"/>
    </location>
</feature>
<protein>
    <submittedName>
        <fullName evidence="2">Uncharacterized protein</fullName>
    </submittedName>
</protein>
<proteinExistence type="predicted"/>
<keyword evidence="3" id="KW-1185">Reference proteome</keyword>
<accession>A0ABD2M826</accession>